<reference evidence="1" key="2">
    <citation type="submission" date="2025-08" db="UniProtKB">
        <authorList>
            <consortium name="Ensembl"/>
        </authorList>
    </citation>
    <scope>IDENTIFICATION</scope>
</reference>
<accession>A0A8C2PE66</accession>
<protein>
    <submittedName>
        <fullName evidence="1">Uncharacterized protein</fullName>
    </submittedName>
</protein>
<organism evidence="1">
    <name type="scientific">Capra hircus</name>
    <name type="common">Goat</name>
    <dbReference type="NCBI Taxonomy" id="9925"/>
    <lineage>
        <taxon>Eukaryota</taxon>
        <taxon>Metazoa</taxon>
        <taxon>Chordata</taxon>
        <taxon>Craniata</taxon>
        <taxon>Vertebrata</taxon>
        <taxon>Euteleostomi</taxon>
        <taxon>Mammalia</taxon>
        <taxon>Eutheria</taxon>
        <taxon>Laurasiatheria</taxon>
        <taxon>Artiodactyla</taxon>
        <taxon>Ruminantia</taxon>
        <taxon>Pecora</taxon>
        <taxon>Bovidae</taxon>
        <taxon>Caprinae</taxon>
        <taxon>Capra</taxon>
    </lineage>
</organism>
<dbReference type="Ensembl" id="ENSCHIT00010025215.1">
    <property type="protein sequence ID" value="ENSCHIP00010017987.1"/>
    <property type="gene ID" value="ENSCHIG00010013161.1"/>
</dbReference>
<evidence type="ECO:0000313" key="1">
    <source>
        <dbReference type="Ensembl" id="ENSCHIP00010017987.1"/>
    </source>
</evidence>
<dbReference type="AlphaFoldDB" id="A0A8C2PE66"/>
<proteinExistence type="predicted"/>
<sequence length="50" mass="5713">MASISELASISSVLPHPSLLPQLRRKEKQRKKNLKNLMVTWALVFLTKPL</sequence>
<name>A0A8C2PE66_CAPHI</name>
<reference evidence="1" key="1">
    <citation type="submission" date="2019-03" db="EMBL/GenBank/DDBJ databases">
        <title>Genome sequencing and reference-guided assembly of Black Bengal Goat (Capra hircus).</title>
        <authorList>
            <person name="Siddiki A.Z."/>
            <person name="Baten A."/>
            <person name="Billah M."/>
            <person name="Alam M.A.U."/>
            <person name="Shawrob K.S.M."/>
            <person name="Saha S."/>
            <person name="Chowdhury M."/>
            <person name="Rahman A.H."/>
            <person name="Stear M."/>
            <person name="Miah G."/>
            <person name="Das G.B."/>
            <person name="Hossain M.M."/>
            <person name="Kumkum M."/>
            <person name="Islam M.S."/>
            <person name="Mollah A.M."/>
            <person name="Ahsan A."/>
            <person name="Tusar F."/>
            <person name="Khan M.K.I."/>
        </authorList>
    </citation>
    <scope>NUCLEOTIDE SEQUENCE [LARGE SCALE GENOMIC DNA]</scope>
</reference>